<sequence length="99" mass="11322">MKVGADLTFWVFLVLSFIIANAAFFTERLLGILKTTTLNHVVVFILNFVASFFFLAGVSYLFETTYSVHQSQNWQFYASAVCFYFILATPGFVIKKLQK</sequence>
<organism evidence="2 3">
    <name type="scientific">Leeia speluncae</name>
    <dbReference type="NCBI Taxonomy" id="2884804"/>
    <lineage>
        <taxon>Bacteria</taxon>
        <taxon>Pseudomonadati</taxon>
        <taxon>Pseudomonadota</taxon>
        <taxon>Betaproteobacteria</taxon>
        <taxon>Neisseriales</taxon>
        <taxon>Leeiaceae</taxon>
        <taxon>Leeia</taxon>
    </lineage>
</organism>
<comment type="caution">
    <text evidence="2">The sequence shown here is derived from an EMBL/GenBank/DDBJ whole genome shotgun (WGS) entry which is preliminary data.</text>
</comment>
<dbReference type="Pfam" id="PF10993">
    <property type="entry name" value="DUF2818"/>
    <property type="match status" value="1"/>
</dbReference>
<keyword evidence="1" id="KW-1133">Transmembrane helix</keyword>
<protein>
    <submittedName>
        <fullName evidence="2">DUF2818 family protein</fullName>
    </submittedName>
</protein>
<keyword evidence="3" id="KW-1185">Reference proteome</keyword>
<proteinExistence type="predicted"/>
<name>A0ABS8D263_9NEIS</name>
<dbReference type="Proteomes" id="UP001165395">
    <property type="component" value="Unassembled WGS sequence"/>
</dbReference>
<keyword evidence="1" id="KW-0472">Membrane</keyword>
<feature type="transmembrane region" description="Helical" evidence="1">
    <location>
        <begin position="38"/>
        <end position="62"/>
    </location>
</feature>
<feature type="transmembrane region" description="Helical" evidence="1">
    <location>
        <begin position="74"/>
        <end position="94"/>
    </location>
</feature>
<dbReference type="RefSeq" id="WP_227177878.1">
    <property type="nucleotide sequence ID" value="NZ_JAJBZT010000001.1"/>
</dbReference>
<evidence type="ECO:0000256" key="1">
    <source>
        <dbReference type="SAM" id="Phobius"/>
    </source>
</evidence>
<evidence type="ECO:0000313" key="2">
    <source>
        <dbReference type="EMBL" id="MCB6182288.1"/>
    </source>
</evidence>
<gene>
    <name evidence="2" type="ORF">LIN78_01790</name>
</gene>
<reference evidence="2" key="1">
    <citation type="submission" date="2021-10" db="EMBL/GenBank/DDBJ databases">
        <title>The complete genome sequence of Leeia sp. TBRC 13508.</title>
        <authorList>
            <person name="Charoenyingcharoen P."/>
            <person name="Yukphan P."/>
        </authorList>
    </citation>
    <scope>NUCLEOTIDE SEQUENCE</scope>
    <source>
        <strain evidence="2">TBRC 13508</strain>
    </source>
</reference>
<dbReference type="InterPro" id="IPR016768">
    <property type="entry name" value="UCP019883"/>
</dbReference>
<feature type="transmembrane region" description="Helical" evidence="1">
    <location>
        <begin position="7"/>
        <end position="26"/>
    </location>
</feature>
<dbReference type="EMBL" id="JAJBZT010000001">
    <property type="protein sequence ID" value="MCB6182288.1"/>
    <property type="molecule type" value="Genomic_DNA"/>
</dbReference>
<keyword evidence="1" id="KW-0812">Transmembrane</keyword>
<evidence type="ECO:0000313" key="3">
    <source>
        <dbReference type="Proteomes" id="UP001165395"/>
    </source>
</evidence>
<accession>A0ABS8D263</accession>